<protein>
    <submittedName>
        <fullName evidence="7">Uncharacterized protein</fullName>
    </submittedName>
</protein>
<keyword evidence="4" id="KW-0812">Transmembrane</keyword>
<dbReference type="InterPro" id="IPR036179">
    <property type="entry name" value="Ig-like_dom_sf"/>
</dbReference>
<dbReference type="HOGENOM" id="CLU_919273_0_0_1"/>
<dbReference type="Pfam" id="PF13927">
    <property type="entry name" value="Ig_3"/>
    <property type="match status" value="2"/>
</dbReference>
<dbReference type="InterPro" id="IPR003961">
    <property type="entry name" value="FN3_dom"/>
</dbReference>
<feature type="transmembrane region" description="Helical" evidence="4">
    <location>
        <begin position="457"/>
        <end position="481"/>
    </location>
</feature>
<evidence type="ECO:0000256" key="2">
    <source>
        <dbReference type="ARBA" id="ARBA00023157"/>
    </source>
</evidence>
<feature type="region of interest" description="Disordered" evidence="3">
    <location>
        <begin position="520"/>
        <end position="549"/>
    </location>
</feature>
<dbReference type="GO" id="GO:0098609">
    <property type="term" value="P:cell-cell adhesion"/>
    <property type="evidence" value="ECO:0007669"/>
    <property type="project" value="TreeGrafter"/>
</dbReference>
<feature type="domain" description="Ig-like" evidence="5">
    <location>
        <begin position="47"/>
        <end position="144"/>
    </location>
</feature>
<evidence type="ECO:0000256" key="1">
    <source>
        <dbReference type="ARBA" id="ARBA00022737"/>
    </source>
</evidence>
<dbReference type="InterPro" id="IPR003598">
    <property type="entry name" value="Ig_sub2"/>
</dbReference>
<keyword evidence="4" id="KW-0472">Membrane</keyword>
<sequence>MAKCFLVRNGFCVFIDLLFFIDVNGHFTNFWFPQFVCLSDAANISEPIKVRRAFGKTDRWPAEGDDNFQLLCLISSNPEPRVKWFREDIGPPMDWFRVKYNLDSRPNHHVSILTVYNVTRSDAGLYTCSAHNSLNNIASVQSIVVLVEYAPSIRRAHRKVAADLNSDSVRLTCQAEGYPMVNFNWSIGGENSLKYKITNETVETRLTPVNASQHFNSTSNTILFQSNLIINNVVETDFGSYRCTAFNYLGQDILDIQLVRKIEQIFVFDAKQFRDIKHIRVTMVETQILTMNQRKAKRIPEAPTNLTLVNVTDNSITLSWIPSFDGGHEQSFRIRYKIIKSDYFSSLLPSTGSSSSTNSIRSNEVKSNSEYFYGYPTNGSTVFTLTALEPASEYIITISSRNKLGESLISREFIRTRTLSVPIVIDRDNLDNSVGGMATVGERKSDIKLIAGMGTTLVVIIILVAGSIGCLTFSWALLVYYKRNSPFIQRSVSASNHVVYCVNNSSQSSPPDQMVTSNKKCAHQVQSQQQHSNAYHHHNNSNPNDSTLQGMKYPSELTNGLIISTISSGGGCNGGNGNGNMNVDFVSNCSTEIPFVISSNTVGLCKCDTTIPLMVIEEKLQLSDLTDNQDKCYSFTNNKDYESKLMASIVEGGQQPDILMNQIKDQFVDHAICCDGDCKLTDDCNDIHTLATLRRIPRVNIIDGEYSLTTVHQQNLKAIDNGKRFYRRFI</sequence>
<dbReference type="SMART" id="SM00409">
    <property type="entry name" value="IG"/>
    <property type="match status" value="2"/>
</dbReference>
<evidence type="ECO:0000256" key="3">
    <source>
        <dbReference type="SAM" id="MobiDB-lite"/>
    </source>
</evidence>
<dbReference type="InterPro" id="IPR003599">
    <property type="entry name" value="Ig_sub"/>
</dbReference>
<evidence type="ECO:0000313" key="8">
    <source>
        <dbReference type="Proteomes" id="UP000015104"/>
    </source>
</evidence>
<evidence type="ECO:0000259" key="6">
    <source>
        <dbReference type="PROSITE" id="PS50853"/>
    </source>
</evidence>
<dbReference type="InterPro" id="IPR013783">
    <property type="entry name" value="Ig-like_fold"/>
</dbReference>
<dbReference type="SUPFAM" id="SSF48726">
    <property type="entry name" value="Immunoglobulin"/>
    <property type="match status" value="2"/>
</dbReference>
<dbReference type="InterPro" id="IPR036116">
    <property type="entry name" value="FN3_sf"/>
</dbReference>
<reference evidence="8" key="1">
    <citation type="submission" date="2011-08" db="EMBL/GenBank/DDBJ databases">
        <authorList>
            <person name="Rombauts S."/>
        </authorList>
    </citation>
    <scope>NUCLEOTIDE SEQUENCE</scope>
    <source>
        <strain evidence="8">London</strain>
    </source>
</reference>
<dbReference type="PROSITE" id="PS50835">
    <property type="entry name" value="IG_LIKE"/>
    <property type="match status" value="2"/>
</dbReference>
<dbReference type="Gene3D" id="2.60.40.10">
    <property type="entry name" value="Immunoglobulins"/>
    <property type="match status" value="3"/>
</dbReference>
<dbReference type="EnsemblMetazoa" id="tetur06g01750.1">
    <property type="protein sequence ID" value="tetur06g01750.1"/>
    <property type="gene ID" value="tetur06g01750"/>
</dbReference>
<keyword evidence="1" id="KW-0677">Repeat</keyword>
<dbReference type="GO" id="GO:0016020">
    <property type="term" value="C:membrane"/>
    <property type="evidence" value="ECO:0007669"/>
    <property type="project" value="UniProtKB-SubCell"/>
</dbReference>
<keyword evidence="8" id="KW-1185">Reference proteome</keyword>
<dbReference type="InterPro" id="IPR007110">
    <property type="entry name" value="Ig-like_dom"/>
</dbReference>
<feature type="domain" description="Fibronectin type-III" evidence="6">
    <location>
        <begin position="302"/>
        <end position="421"/>
    </location>
</feature>
<name>T1K6U3_TETUR</name>
<organism evidence="7 8">
    <name type="scientific">Tetranychus urticae</name>
    <name type="common">Two-spotted spider mite</name>
    <dbReference type="NCBI Taxonomy" id="32264"/>
    <lineage>
        <taxon>Eukaryota</taxon>
        <taxon>Metazoa</taxon>
        <taxon>Ecdysozoa</taxon>
        <taxon>Arthropoda</taxon>
        <taxon>Chelicerata</taxon>
        <taxon>Arachnida</taxon>
        <taxon>Acari</taxon>
        <taxon>Acariformes</taxon>
        <taxon>Trombidiformes</taxon>
        <taxon>Prostigmata</taxon>
        <taxon>Eleutherengona</taxon>
        <taxon>Raphignathae</taxon>
        <taxon>Tetranychoidea</taxon>
        <taxon>Tetranychidae</taxon>
        <taxon>Tetranychus</taxon>
    </lineage>
</organism>
<dbReference type="PANTHER" id="PTHR44170:SF6">
    <property type="entry name" value="CONTACTIN"/>
    <property type="match status" value="1"/>
</dbReference>
<dbReference type="SMART" id="SM00408">
    <property type="entry name" value="IGc2"/>
    <property type="match status" value="2"/>
</dbReference>
<dbReference type="Proteomes" id="UP000015104">
    <property type="component" value="Unassembled WGS sequence"/>
</dbReference>
<keyword evidence="2" id="KW-1015">Disulfide bond</keyword>
<accession>T1K6U3</accession>
<dbReference type="PROSITE" id="PS50853">
    <property type="entry name" value="FN3"/>
    <property type="match status" value="1"/>
</dbReference>
<evidence type="ECO:0000259" key="5">
    <source>
        <dbReference type="PROSITE" id="PS50835"/>
    </source>
</evidence>
<evidence type="ECO:0000313" key="7">
    <source>
        <dbReference type="EnsemblMetazoa" id="tetur06g01750.1"/>
    </source>
</evidence>
<dbReference type="CDD" id="cd00063">
    <property type="entry name" value="FN3"/>
    <property type="match status" value="1"/>
</dbReference>
<proteinExistence type="predicted"/>
<dbReference type="eggNOG" id="KOG0613">
    <property type="taxonomic scope" value="Eukaryota"/>
</dbReference>
<dbReference type="STRING" id="32264.T1K6U3"/>
<reference evidence="7" key="2">
    <citation type="submission" date="2015-06" db="UniProtKB">
        <authorList>
            <consortium name="EnsemblMetazoa"/>
        </authorList>
    </citation>
    <scope>IDENTIFICATION</scope>
</reference>
<dbReference type="AlphaFoldDB" id="T1K6U3"/>
<dbReference type="CDD" id="cd00096">
    <property type="entry name" value="Ig"/>
    <property type="match status" value="1"/>
</dbReference>
<evidence type="ECO:0000256" key="4">
    <source>
        <dbReference type="SAM" id="Phobius"/>
    </source>
</evidence>
<keyword evidence="4" id="KW-1133">Transmembrane helix</keyword>
<dbReference type="EMBL" id="CAEY01001796">
    <property type="status" value="NOT_ANNOTATED_CDS"/>
    <property type="molecule type" value="Genomic_DNA"/>
</dbReference>
<dbReference type="SMART" id="SM00060">
    <property type="entry name" value="FN3"/>
    <property type="match status" value="1"/>
</dbReference>
<feature type="domain" description="Ig-like" evidence="5">
    <location>
        <begin position="151"/>
        <end position="245"/>
    </location>
</feature>
<dbReference type="SUPFAM" id="SSF49265">
    <property type="entry name" value="Fibronectin type III"/>
    <property type="match status" value="1"/>
</dbReference>
<dbReference type="PANTHER" id="PTHR44170">
    <property type="entry name" value="PROTEIN SIDEKICK"/>
    <property type="match status" value="1"/>
</dbReference>
<dbReference type="Pfam" id="PF00041">
    <property type="entry name" value="fn3"/>
    <property type="match status" value="1"/>
</dbReference>